<evidence type="ECO:0000313" key="2">
    <source>
        <dbReference type="EMBL" id="NDJ16507.1"/>
    </source>
</evidence>
<gene>
    <name evidence="2" type="ORF">GS601_04240</name>
</gene>
<feature type="compositionally biased region" description="Basic and acidic residues" evidence="1">
    <location>
        <begin position="27"/>
        <end position="38"/>
    </location>
</feature>
<feature type="compositionally biased region" description="Low complexity" evidence="1">
    <location>
        <begin position="87"/>
        <end position="98"/>
    </location>
</feature>
<dbReference type="EMBL" id="WVIE01000004">
    <property type="protein sequence ID" value="NDJ16507.1"/>
    <property type="molecule type" value="Genomic_DNA"/>
</dbReference>
<accession>A0A8J7YXN6</accession>
<feature type="region of interest" description="Disordered" evidence="1">
    <location>
        <begin position="27"/>
        <end position="103"/>
    </location>
</feature>
<feature type="compositionally biased region" description="Polar residues" evidence="1">
    <location>
        <begin position="43"/>
        <end position="55"/>
    </location>
</feature>
<organism evidence="2 3">
    <name type="scientific">Myxacorys almedinensis A</name>
    <dbReference type="NCBI Taxonomy" id="2690445"/>
    <lineage>
        <taxon>Bacteria</taxon>
        <taxon>Bacillati</taxon>
        <taxon>Cyanobacteriota</taxon>
        <taxon>Cyanophyceae</taxon>
        <taxon>Leptolyngbyales</taxon>
        <taxon>Leptolyngbyaceae</taxon>
        <taxon>Myxacorys</taxon>
        <taxon>Myxacorys almedinensis</taxon>
    </lineage>
</organism>
<reference evidence="2" key="1">
    <citation type="submission" date="2019-12" db="EMBL/GenBank/DDBJ databases">
        <title>High-Quality draft genome sequences of three cyanobacteria isolated from the limestone walls of the Old Cathedral of Coimbra.</title>
        <authorList>
            <person name="Tiago I."/>
            <person name="Soares F."/>
            <person name="Portugal A."/>
        </authorList>
    </citation>
    <scope>NUCLEOTIDE SEQUENCE</scope>
    <source>
        <strain evidence="2">A</strain>
    </source>
</reference>
<name>A0A8J7YXN6_9CYAN</name>
<protein>
    <submittedName>
        <fullName evidence="2">Uncharacterized protein</fullName>
    </submittedName>
</protein>
<comment type="caution">
    <text evidence="2">The sequence shown here is derived from an EMBL/GenBank/DDBJ whole genome shotgun (WGS) entry which is preliminary data.</text>
</comment>
<sequence>MQALIRPMLFAALGLHALVLFVPFPKEPQKPPENKESPVKITQLPTTKSPAQNKTLKAAIAKPNKPTLPKINRATPNPVIQKSPVQPKAAEAPSPAKSQTLSKATDNMATSFADFPQYQPSTPDCFEKGLGENCRIATANLAAIATFYQSAPKAKGFTVTPAEESAVTKIFSVTSKSGETRYLSLFSDEPTTVILLSSEKITDLASLKGSVNPPADYVELLANVLPEGDRSDSPANNANPEQFDQPQMFYNIVNEAELQQGTIPDLRPGIDTSPKLAIGQAPAVFYSATLEPELKGIFQEVVKQGQYGGGDLYRLKKGGTTIYLNLIPVKGQEGTIVVTWLKDPTQS</sequence>
<evidence type="ECO:0000256" key="1">
    <source>
        <dbReference type="SAM" id="MobiDB-lite"/>
    </source>
</evidence>
<proteinExistence type="predicted"/>
<feature type="compositionally biased region" description="Polar residues" evidence="1">
    <location>
        <begin position="74"/>
        <end position="84"/>
    </location>
</feature>
<evidence type="ECO:0000313" key="3">
    <source>
        <dbReference type="Proteomes" id="UP000646053"/>
    </source>
</evidence>
<keyword evidence="3" id="KW-1185">Reference proteome</keyword>
<dbReference type="Proteomes" id="UP000646053">
    <property type="component" value="Unassembled WGS sequence"/>
</dbReference>
<dbReference type="AlphaFoldDB" id="A0A8J7YXN6"/>